<feature type="binding site" evidence="10">
    <location>
        <position position="313"/>
    </location>
    <ligand>
        <name>Mn(2+)</name>
        <dbReference type="ChEBI" id="CHEBI:29035"/>
    </ligand>
</feature>
<feature type="transmembrane region" description="Helical" evidence="11">
    <location>
        <begin position="565"/>
        <end position="588"/>
    </location>
</feature>
<feature type="transmembrane region" description="Helical" evidence="11">
    <location>
        <begin position="33"/>
        <end position="50"/>
    </location>
</feature>
<evidence type="ECO:0000256" key="7">
    <source>
        <dbReference type="ARBA" id="ARBA00023316"/>
    </source>
</evidence>
<dbReference type="OrthoDB" id="72851at2759"/>
<feature type="transmembrane region" description="Helical" evidence="11">
    <location>
        <begin position="655"/>
        <end position="674"/>
    </location>
</feature>
<evidence type="ECO:0000256" key="11">
    <source>
        <dbReference type="SAM" id="Phobius"/>
    </source>
</evidence>
<dbReference type="PANTHER" id="PTHR13301">
    <property type="entry name" value="X-BOX TRANSCRIPTION FACTOR-RELATED"/>
    <property type="match status" value="1"/>
</dbReference>
<keyword evidence="2" id="KW-0328">Glycosyltransferase</keyword>
<name>A0A2C9WCA5_MANES</name>
<proteinExistence type="predicted"/>
<dbReference type="Proteomes" id="UP000091857">
    <property type="component" value="Chromosome 2"/>
</dbReference>
<feature type="transmembrane region" description="Helical" evidence="11">
    <location>
        <begin position="62"/>
        <end position="85"/>
    </location>
</feature>
<gene>
    <name evidence="12" type="ORF">MANES_02G007500v8</name>
</gene>
<feature type="active site" evidence="8">
    <location>
        <position position="455"/>
    </location>
</feature>
<keyword evidence="6 11" id="KW-0472">Membrane</keyword>
<feature type="transmembrane region" description="Helical" evidence="11">
    <location>
        <begin position="600"/>
        <end position="622"/>
    </location>
</feature>
<dbReference type="GO" id="GO:0071555">
    <property type="term" value="P:cell wall organization"/>
    <property type="evidence" value="ECO:0007669"/>
    <property type="project" value="UniProtKB-KW"/>
</dbReference>
<organism evidence="12 13">
    <name type="scientific">Manihot esculenta</name>
    <name type="common">Cassava</name>
    <name type="synonym">Jatropha manihot</name>
    <dbReference type="NCBI Taxonomy" id="3983"/>
    <lineage>
        <taxon>Eukaryota</taxon>
        <taxon>Viridiplantae</taxon>
        <taxon>Streptophyta</taxon>
        <taxon>Embryophyta</taxon>
        <taxon>Tracheophyta</taxon>
        <taxon>Spermatophyta</taxon>
        <taxon>Magnoliopsida</taxon>
        <taxon>eudicotyledons</taxon>
        <taxon>Gunneridae</taxon>
        <taxon>Pentapetalae</taxon>
        <taxon>rosids</taxon>
        <taxon>fabids</taxon>
        <taxon>Malpighiales</taxon>
        <taxon>Euphorbiaceae</taxon>
        <taxon>Crotonoideae</taxon>
        <taxon>Manihoteae</taxon>
        <taxon>Manihot</taxon>
    </lineage>
</organism>
<evidence type="ECO:0000256" key="1">
    <source>
        <dbReference type="ARBA" id="ARBA00004127"/>
    </source>
</evidence>
<keyword evidence="4 11" id="KW-0812">Transmembrane</keyword>
<dbReference type="GO" id="GO:0012505">
    <property type="term" value="C:endomembrane system"/>
    <property type="evidence" value="ECO:0007669"/>
    <property type="project" value="UniProtKB-SubCell"/>
</dbReference>
<dbReference type="Gramene" id="Manes.02G007500.1.v8.1">
    <property type="protein sequence ID" value="Manes.02G007500.1.v8.1.CDS"/>
    <property type="gene ID" value="Manes.02G007500.v8.1"/>
</dbReference>
<evidence type="ECO:0000256" key="9">
    <source>
        <dbReference type="PIRSR" id="PIRSR605150-2"/>
    </source>
</evidence>
<keyword evidence="13" id="KW-1185">Reference proteome</keyword>
<keyword evidence="5 11" id="KW-1133">Transmembrane helix</keyword>
<reference evidence="13" key="1">
    <citation type="journal article" date="2016" name="Nat. Biotechnol.">
        <title>Sequencing wild and cultivated cassava and related species reveals extensive interspecific hybridization and genetic diversity.</title>
        <authorList>
            <person name="Bredeson J.V."/>
            <person name="Lyons J.B."/>
            <person name="Prochnik S.E."/>
            <person name="Wu G.A."/>
            <person name="Ha C.M."/>
            <person name="Edsinger-Gonzales E."/>
            <person name="Grimwood J."/>
            <person name="Schmutz J."/>
            <person name="Rabbi I.Y."/>
            <person name="Egesi C."/>
            <person name="Nauluvula P."/>
            <person name="Lebot V."/>
            <person name="Ndunguru J."/>
            <person name="Mkamilo G."/>
            <person name="Bart R.S."/>
            <person name="Setter T.L."/>
            <person name="Gleadow R.M."/>
            <person name="Kulakow P."/>
            <person name="Ferguson M.E."/>
            <person name="Rounsley S."/>
            <person name="Rokhsar D.S."/>
        </authorList>
    </citation>
    <scope>NUCLEOTIDE SEQUENCE [LARGE SCALE GENOMIC DNA]</scope>
    <source>
        <strain evidence="13">cv. AM560-2</strain>
    </source>
</reference>
<evidence type="ECO:0000313" key="13">
    <source>
        <dbReference type="Proteomes" id="UP000091857"/>
    </source>
</evidence>
<feature type="binding site" evidence="10">
    <location>
        <position position="289"/>
    </location>
    <ligand>
        <name>Mn(2+)</name>
        <dbReference type="ChEBI" id="CHEBI:29035"/>
    </ligand>
</feature>
<dbReference type="FunFam" id="3.90.550.10:FF:000135">
    <property type="entry name" value="Cellulose synthase-like protein G3"/>
    <property type="match status" value="1"/>
</dbReference>
<dbReference type="Gene3D" id="3.90.550.10">
    <property type="entry name" value="Spore Coat Polysaccharide Biosynthesis Protein SpsA, Chain A"/>
    <property type="match status" value="2"/>
</dbReference>
<evidence type="ECO:0000256" key="8">
    <source>
        <dbReference type="PIRSR" id="PIRSR605150-1"/>
    </source>
</evidence>
<feature type="transmembrane region" description="Helical" evidence="11">
    <location>
        <begin position="526"/>
        <end position="545"/>
    </location>
</feature>
<dbReference type="GO" id="GO:0016759">
    <property type="term" value="F:cellulose synthase activity"/>
    <property type="evidence" value="ECO:0000318"/>
    <property type="project" value="GO_Central"/>
</dbReference>
<dbReference type="EMBL" id="CM004388">
    <property type="protein sequence ID" value="OAY56329.1"/>
    <property type="molecule type" value="Genomic_DNA"/>
</dbReference>
<feature type="binding site" evidence="9">
    <location>
        <position position="123"/>
    </location>
    <ligand>
        <name>UDP-alpha-D-glucose</name>
        <dbReference type="ChEBI" id="CHEBI:58885"/>
    </ligand>
</feature>
<dbReference type="GO" id="GO:0009833">
    <property type="term" value="P:plant-type primary cell wall biogenesis"/>
    <property type="evidence" value="ECO:0000318"/>
    <property type="project" value="GO_Central"/>
</dbReference>
<dbReference type="SUPFAM" id="SSF53448">
    <property type="entry name" value="Nucleotide-diphospho-sugar transferases"/>
    <property type="match status" value="1"/>
</dbReference>
<evidence type="ECO:0000256" key="3">
    <source>
        <dbReference type="ARBA" id="ARBA00022679"/>
    </source>
</evidence>
<comment type="caution">
    <text evidence="12">The sequence shown here is derived from an EMBL/GenBank/DDBJ whole genome shotgun (WGS) entry which is preliminary data.</text>
</comment>
<dbReference type="Pfam" id="PF03552">
    <property type="entry name" value="Cellulose_synt"/>
    <property type="match status" value="2"/>
</dbReference>
<dbReference type="GO" id="GO:0016760">
    <property type="term" value="F:cellulose synthase (UDP-forming) activity"/>
    <property type="evidence" value="ECO:0007669"/>
    <property type="project" value="InterPro"/>
</dbReference>
<feature type="binding site" evidence="9">
    <location>
        <position position="122"/>
    </location>
    <ligand>
        <name>UDP-alpha-D-glucose</name>
        <dbReference type="ChEBI" id="CHEBI:58885"/>
    </ligand>
</feature>
<evidence type="ECO:0000256" key="10">
    <source>
        <dbReference type="PIRSR" id="PIRSR605150-3"/>
    </source>
</evidence>
<dbReference type="AlphaFoldDB" id="A0A2C9WCA5"/>
<dbReference type="GO" id="GO:0005886">
    <property type="term" value="C:plasma membrane"/>
    <property type="evidence" value="ECO:0000318"/>
    <property type="project" value="GO_Central"/>
</dbReference>
<feature type="transmembrane region" description="Helical" evidence="11">
    <location>
        <begin position="723"/>
        <end position="740"/>
    </location>
</feature>
<evidence type="ECO:0000313" key="12">
    <source>
        <dbReference type="EMBL" id="OAY56329.1"/>
    </source>
</evidence>
<evidence type="ECO:0008006" key="14">
    <source>
        <dbReference type="Google" id="ProtNLM"/>
    </source>
</evidence>
<dbReference type="GO" id="GO:0030244">
    <property type="term" value="P:cellulose biosynthetic process"/>
    <property type="evidence" value="ECO:0000318"/>
    <property type="project" value="GO_Central"/>
</dbReference>
<dbReference type="OMA" id="FIWANGQ"/>
<dbReference type="InterPro" id="IPR029044">
    <property type="entry name" value="Nucleotide-diphossugar_trans"/>
</dbReference>
<evidence type="ECO:0000256" key="5">
    <source>
        <dbReference type="ARBA" id="ARBA00022989"/>
    </source>
</evidence>
<keyword evidence="7" id="KW-0961">Cell wall biogenesis/degradation</keyword>
<keyword evidence="3" id="KW-0808">Transferase</keyword>
<feature type="active site" evidence="8">
    <location>
        <position position="152"/>
    </location>
</feature>
<sequence length="741" mass="84485">MEGLRGSSTTANPPPPPPLHTVQLMRRVPFNRLFALVYTVAILALFYLHARNLYYSTSLLSFFITLCLLISDLALAFMWTTAQALHLRQIRRKQFPENLNKFIQRNDYPSLDVFICTADPYKEPPISVVNTALSVMAYDYPTEKLSVYVSDDGGSVLTLFAFTEAAKFASHWLPFCSKNNIKERNPKAFFESNYFCFPESEIMKTMYESMKGRVETVVERGKVEDEYITCDEERQVFSKWTDQFTRQNHPTVIQVLLDNSKDKDISGHHLPNLVYCSREKSKASHHHFKAGALNALIRISAVMTNAPIILSLDCDTYSNDPQTPERVLCYFWDPEVRATYGFIQFPQLFKGLNKTDIYAGQFKRLFQIHPPGLDGLRGGNFYGTGGFFSRRVFFGTPSTMSPPELPQLNPYHVVNKPIQSQEVLALAHQVSGCHFEKDTDWGIKKGLRYGSLVEDTYTSYRLHCEGWRSVFCNPERPAFYGEAPISLIDVMNQQKRWTVGLLQMVFSEYSPITYGLRHNGLMSHGYSQIAFWPIWPIPITVYAFLPQLALLNNLSIFPQVKSPWFLLYAFLFLGAYTQDLIEFVLANGTVQMWWNDQRMWIIRGLSSFMFGFLEFILNSLGISTTGFNVTNKAVDDELSKRYEKGLFEFGVASPMFVPLVTAALMNLFSFGWGLSEIVKGKRSMEGVEIQMLLSAFAVVNSWPVYEAMALRSDNGRMKAKTSVIGIGLMWVMYAAGSFILK</sequence>
<feature type="binding site" evidence="9">
    <location>
        <position position="152"/>
    </location>
    <ligand>
        <name>UDP-alpha-D-glucose</name>
        <dbReference type="ChEBI" id="CHEBI:58885"/>
    </ligand>
</feature>
<accession>A0A2C9WCA5</accession>
<comment type="subcellular location">
    <subcellularLocation>
        <location evidence="1">Endomembrane system</location>
        <topology evidence="1">Multi-pass membrane protein</topology>
    </subcellularLocation>
</comment>
<dbReference type="InterPro" id="IPR005150">
    <property type="entry name" value="Cellulose_synth"/>
</dbReference>
<evidence type="ECO:0000256" key="6">
    <source>
        <dbReference type="ARBA" id="ARBA00023136"/>
    </source>
</evidence>
<evidence type="ECO:0000256" key="4">
    <source>
        <dbReference type="ARBA" id="ARBA00022692"/>
    </source>
</evidence>
<protein>
    <recommendedName>
        <fullName evidence="14">Cellulose synthase-like protein G3</fullName>
    </recommendedName>
</protein>
<dbReference type="STRING" id="3983.A0A2C9WCA5"/>
<evidence type="ECO:0000256" key="2">
    <source>
        <dbReference type="ARBA" id="ARBA00022676"/>
    </source>
</evidence>